<dbReference type="RefSeq" id="WP_262566160.1">
    <property type="nucleotide sequence ID" value="NZ_JAPFCC010000001.1"/>
</dbReference>
<evidence type="ECO:0000313" key="2">
    <source>
        <dbReference type="Proteomes" id="UP001209854"/>
    </source>
</evidence>
<keyword evidence="2" id="KW-1185">Reference proteome</keyword>
<dbReference type="PROSITE" id="PS51257">
    <property type="entry name" value="PROKAR_LIPOPROTEIN"/>
    <property type="match status" value="1"/>
</dbReference>
<accession>A0ABT3MNX8</accession>
<dbReference type="Proteomes" id="UP001209854">
    <property type="component" value="Unassembled WGS sequence"/>
</dbReference>
<gene>
    <name evidence="1" type="ORF">NX722_00075</name>
</gene>
<name>A0ABT3MNX8_9GAMM</name>
<comment type="caution">
    <text evidence="1">The sequence shown here is derived from an EMBL/GenBank/DDBJ whole genome shotgun (WGS) entry which is preliminary data.</text>
</comment>
<evidence type="ECO:0000313" key="1">
    <source>
        <dbReference type="EMBL" id="MCW7551082.1"/>
    </source>
</evidence>
<dbReference type="EMBL" id="JAPFCC010000001">
    <property type="protein sequence ID" value="MCW7551082.1"/>
    <property type="molecule type" value="Genomic_DNA"/>
</dbReference>
<proteinExistence type="predicted"/>
<reference evidence="1 2" key="1">
    <citation type="submission" date="2022-10" db="EMBL/GenBank/DDBJ databases">
        <title>High-quality genome sequences of two octocoral-associated bacteria, Endozoicomonas euniceicola EF212 and Endozoicomonas gorgoniicola PS125.</title>
        <authorList>
            <person name="Chiou Y.-J."/>
            <person name="Chen Y.-H."/>
        </authorList>
    </citation>
    <scope>NUCLEOTIDE SEQUENCE [LARGE SCALE GENOMIC DNA]</scope>
    <source>
        <strain evidence="1 2">PS125</strain>
    </source>
</reference>
<organism evidence="1 2">
    <name type="scientific">Endozoicomonas gorgoniicola</name>
    <dbReference type="NCBI Taxonomy" id="1234144"/>
    <lineage>
        <taxon>Bacteria</taxon>
        <taxon>Pseudomonadati</taxon>
        <taxon>Pseudomonadota</taxon>
        <taxon>Gammaproteobacteria</taxon>
        <taxon>Oceanospirillales</taxon>
        <taxon>Endozoicomonadaceae</taxon>
        <taxon>Endozoicomonas</taxon>
    </lineage>
</organism>
<protein>
    <submittedName>
        <fullName evidence="1">Uncharacterized protein</fullName>
    </submittedName>
</protein>
<sequence length="301" mass="34155">MIINHQRRTSSLSLLTIGCLLAFSFIGSENLYSNTQLISQHWKPSLNLELTGQNWQLNEYPENVCSQFISEESCTAQLSGVLQSYHEKIPHLVNHYSQLEFYNKQKSLEPGNGGGFKIKNYGRSSSAFSAKMSADGTYTQKRVLREQQGSSIEPITKNQSFTIPPELKRSGFVVVSTDSRFNYGSENEDFKININSAGKTLTFSFYAKKNYIQLKEVNLLTQGDSSGSEITKYIIDDQDTVERCVCDVGFIRYEWSKEGNATWYNLYLNNQSVFFGLITDFQAKIVFIETDKPKLITFSAS</sequence>